<dbReference type="AlphaFoldDB" id="A0A369VX91"/>
<feature type="domain" description="TonB-dependent receptor plug" evidence="8">
    <location>
        <begin position="92"/>
        <end position="205"/>
    </location>
</feature>
<dbReference type="EMBL" id="QQNB01000002">
    <property type="protein sequence ID" value="RDE05692.1"/>
    <property type="molecule type" value="Genomic_DNA"/>
</dbReference>
<keyword evidence="3" id="KW-0998">Cell outer membrane</keyword>
<comment type="caution">
    <text evidence="9">The sequence shown here is derived from an EMBL/GenBank/DDBJ whole genome shotgun (WGS) entry which is preliminary data.</text>
</comment>
<feature type="region of interest" description="Disordered" evidence="5">
    <location>
        <begin position="35"/>
        <end position="67"/>
    </location>
</feature>
<evidence type="ECO:0000256" key="6">
    <source>
        <dbReference type="SAM" id="SignalP"/>
    </source>
</evidence>
<organism evidence="9 10">
    <name type="scientific">Sphingomonas aracearum</name>
    <dbReference type="NCBI Taxonomy" id="2283317"/>
    <lineage>
        <taxon>Bacteria</taxon>
        <taxon>Pseudomonadati</taxon>
        <taxon>Pseudomonadota</taxon>
        <taxon>Alphaproteobacteria</taxon>
        <taxon>Sphingomonadales</taxon>
        <taxon>Sphingomonadaceae</taxon>
        <taxon>Sphingomonas</taxon>
    </lineage>
</organism>
<dbReference type="Pfam" id="PF07715">
    <property type="entry name" value="Plug"/>
    <property type="match status" value="1"/>
</dbReference>
<dbReference type="Gene3D" id="2.170.130.10">
    <property type="entry name" value="TonB-dependent receptor, plug domain"/>
    <property type="match status" value="1"/>
</dbReference>
<dbReference type="Pfam" id="PF00593">
    <property type="entry name" value="TonB_dep_Rec_b-barrel"/>
    <property type="match status" value="1"/>
</dbReference>
<evidence type="ECO:0000256" key="3">
    <source>
        <dbReference type="ARBA" id="ARBA00023237"/>
    </source>
</evidence>
<reference evidence="9 10" key="1">
    <citation type="submission" date="2018-07" db="EMBL/GenBank/DDBJ databases">
        <title>a novel species of Sphingomonas isolated from the rhizosphere soil of Araceae plant.</title>
        <authorList>
            <person name="Zhiyong W."/>
            <person name="Qinglan Z."/>
            <person name="Zhiwei F."/>
            <person name="Ding X."/>
            <person name="Gejiao W."/>
            <person name="Shixue Z."/>
        </authorList>
    </citation>
    <scope>NUCLEOTIDE SEQUENCE [LARGE SCALE GENOMIC DNA]</scope>
    <source>
        <strain evidence="9 10">WZY 27</strain>
    </source>
</reference>
<proteinExistence type="inferred from homology"/>
<evidence type="ECO:0000313" key="9">
    <source>
        <dbReference type="EMBL" id="RDE05692.1"/>
    </source>
</evidence>
<dbReference type="PANTHER" id="PTHR40980:SF3">
    <property type="entry name" value="TONB-DEPENDENT RECEPTOR-LIKE BETA-BARREL DOMAIN-CONTAINING PROTEIN"/>
    <property type="match status" value="1"/>
</dbReference>
<evidence type="ECO:0000256" key="4">
    <source>
        <dbReference type="RuleBase" id="RU003357"/>
    </source>
</evidence>
<sequence>MRGLTLSRALVRSVSGLALAAGMAAPTVATAQVAAPTGAADPQQGTPQADTAPGRQAETGAAATNAVPDAQSDDIVVTGVRASLERSIAIKRESFGVVDAISAEDIGKFPDTNLAESLQRITGVSINRVNGEGQQVTVRGFGPDFNLVTLNGRTLATSLVQVVGSDNPAAGNGRSFDFSNLSSEGVKTLEVYKTARAAIPSGGIGAAINIVTRRPLDARSTGLTGSIGVKADYETSVEDCLSCGDKVTPEVTGLLSWANPAETFGVALYGSYQKRNFSTTSATANGWAVRTLDEFLNDPSLVKPGATIGNRPQDGSTLVSYPDSDNRYHFSENNRERINGQAVVQFRPTDGLTFTADALYARQTAKERRSNSSIWFSHPFDEVRFSDPDDGVVTADYTHETNNGLNGNPGGPKDIAFENQYRAQKNTLQDYGLNGKWEVTDRFTVSVDGHYSKAASTPNNPLGMSQTAVGLAANVVAEHSLDWSSGFPVANWTFDDSVNGNKNGVFDSGDVGSTVSNNFTGSQRQKVKEIRADAGWDFGGGSRFDFGGNYRDAETNARTTTTRAILGDWSAARPGDADAAVGGLQQFCLLCKFNHYDPQAEGPELIAFRTDATRLYSGLSSLYNATPSVLSDSNDTVREKIWAVYGQVSWKGQFAGLDAGLVAGLRYEHTDVTASSLFALPSAVEWQSDNDFALQTSGTQAYRNTGSYDNLLPAMDFQVNLSENLIGRFSFGKTIARPTYDNLFAVTSVGAPNRPTFFGNSQPTANFGNSNLQPLISDNIDLSLEWYFKKDSYFSIGLFDKRVQNFIGNNTTSETIFGLRDPSSGAAGTRSGAAVEALRALGVPIDEASLFTMTALIANSPSAAAAQATYAANLSNIGPFQTAIANQYNITGNAGDPFFSYQVTRPINNKSAQIYGFEVAGQYFLGGTGFGVSGAYTHVEGDIGFDVGATPGVTQFALQGLSDTANATLIYDKSGISARLAYNWRSKFLASANRGDVARNPTFVAPFGQLDLNISYDITPRIAITAEGINLTKETLKTYSRQTNSIWFEQEIGSRFLLGARYRF</sequence>
<dbReference type="InterPro" id="IPR010104">
    <property type="entry name" value="TonB_rcpt_bac"/>
</dbReference>
<feature type="signal peptide" evidence="6">
    <location>
        <begin position="1"/>
        <end position="20"/>
    </location>
</feature>
<name>A0A369VX91_9SPHN</name>
<feature type="domain" description="TonB-dependent receptor-like beta-barrel" evidence="7">
    <location>
        <begin position="493"/>
        <end position="1031"/>
    </location>
</feature>
<dbReference type="NCBIfam" id="TIGR01782">
    <property type="entry name" value="TonB-Xanth-Caul"/>
    <property type="match status" value="1"/>
</dbReference>
<dbReference type="Gene3D" id="2.40.170.20">
    <property type="entry name" value="TonB-dependent receptor, beta-barrel domain"/>
    <property type="match status" value="1"/>
</dbReference>
<dbReference type="InterPro" id="IPR000531">
    <property type="entry name" value="Beta-barrel_TonB"/>
</dbReference>
<dbReference type="InterPro" id="IPR037066">
    <property type="entry name" value="Plug_dom_sf"/>
</dbReference>
<keyword evidence="6" id="KW-0732">Signal</keyword>
<evidence type="ECO:0000256" key="1">
    <source>
        <dbReference type="ARBA" id="ARBA00004442"/>
    </source>
</evidence>
<feature type="chain" id="PRO_5016967666" evidence="6">
    <location>
        <begin position="21"/>
        <end position="1064"/>
    </location>
</feature>
<evidence type="ECO:0000313" key="10">
    <source>
        <dbReference type="Proteomes" id="UP000253918"/>
    </source>
</evidence>
<protein>
    <submittedName>
        <fullName evidence="9">TonB-dependent receptor</fullName>
    </submittedName>
</protein>
<evidence type="ECO:0000259" key="8">
    <source>
        <dbReference type="Pfam" id="PF07715"/>
    </source>
</evidence>
<dbReference type="PANTHER" id="PTHR40980">
    <property type="entry name" value="PLUG DOMAIN-CONTAINING PROTEIN"/>
    <property type="match status" value="1"/>
</dbReference>
<keyword evidence="2 4" id="KW-0472">Membrane</keyword>
<dbReference type="Proteomes" id="UP000253918">
    <property type="component" value="Unassembled WGS sequence"/>
</dbReference>
<dbReference type="SUPFAM" id="SSF56935">
    <property type="entry name" value="Porins"/>
    <property type="match status" value="1"/>
</dbReference>
<evidence type="ECO:0000259" key="7">
    <source>
        <dbReference type="Pfam" id="PF00593"/>
    </source>
</evidence>
<dbReference type="OrthoDB" id="5476657at2"/>
<comment type="subcellular location">
    <subcellularLocation>
        <location evidence="1 4">Cell outer membrane</location>
    </subcellularLocation>
</comment>
<dbReference type="InterPro" id="IPR012910">
    <property type="entry name" value="Plug_dom"/>
</dbReference>
<keyword evidence="10" id="KW-1185">Reference proteome</keyword>
<dbReference type="GO" id="GO:0009279">
    <property type="term" value="C:cell outer membrane"/>
    <property type="evidence" value="ECO:0007669"/>
    <property type="project" value="UniProtKB-SubCell"/>
</dbReference>
<gene>
    <name evidence="9" type="ORF">DVW87_10800</name>
</gene>
<dbReference type="InterPro" id="IPR036942">
    <property type="entry name" value="Beta-barrel_TonB_sf"/>
</dbReference>
<accession>A0A369VX91</accession>
<evidence type="ECO:0000256" key="5">
    <source>
        <dbReference type="SAM" id="MobiDB-lite"/>
    </source>
</evidence>
<evidence type="ECO:0000256" key="2">
    <source>
        <dbReference type="ARBA" id="ARBA00023136"/>
    </source>
</evidence>
<keyword evidence="4" id="KW-0798">TonB box</keyword>
<comment type="similarity">
    <text evidence="4">Belongs to the TonB-dependent receptor family.</text>
</comment>
<dbReference type="RefSeq" id="WP_114687761.1">
    <property type="nucleotide sequence ID" value="NZ_QQNB01000002.1"/>
</dbReference>
<keyword evidence="9" id="KW-0675">Receptor</keyword>